<comment type="caution">
    <text evidence="1">The sequence shown here is derived from an EMBL/GenBank/DDBJ whole genome shotgun (WGS) entry which is preliminary data.</text>
</comment>
<dbReference type="SUPFAM" id="SSF48452">
    <property type="entry name" value="TPR-like"/>
    <property type="match status" value="1"/>
</dbReference>
<proteinExistence type="predicted"/>
<dbReference type="InterPro" id="IPR011990">
    <property type="entry name" value="TPR-like_helical_dom_sf"/>
</dbReference>
<gene>
    <name evidence="1" type="ORF">GCM10017161_35670</name>
</gene>
<evidence type="ECO:0000313" key="2">
    <source>
        <dbReference type="Proteomes" id="UP000623842"/>
    </source>
</evidence>
<dbReference type="Pfam" id="PF13432">
    <property type="entry name" value="TPR_16"/>
    <property type="match status" value="1"/>
</dbReference>
<dbReference type="Proteomes" id="UP000623842">
    <property type="component" value="Unassembled WGS sequence"/>
</dbReference>
<protein>
    <recommendedName>
        <fullName evidence="3">Tetratricopeptide repeat protein</fullName>
    </recommendedName>
</protein>
<dbReference type="InterPro" id="IPR019734">
    <property type="entry name" value="TPR_rpt"/>
</dbReference>
<dbReference type="SMART" id="SM00028">
    <property type="entry name" value="TPR"/>
    <property type="match status" value="5"/>
</dbReference>
<dbReference type="RefSeq" id="WP_189773501.1">
    <property type="nucleotide sequence ID" value="NZ_BNCK01000009.1"/>
</dbReference>
<reference evidence="1" key="1">
    <citation type="journal article" date="2014" name="Int. J. Syst. Evol. Microbiol.">
        <title>Complete genome sequence of Corynebacterium casei LMG S-19264T (=DSM 44701T), isolated from a smear-ripened cheese.</title>
        <authorList>
            <consortium name="US DOE Joint Genome Institute (JGI-PGF)"/>
            <person name="Walter F."/>
            <person name="Albersmeier A."/>
            <person name="Kalinowski J."/>
            <person name="Ruckert C."/>
        </authorList>
    </citation>
    <scope>NUCLEOTIDE SEQUENCE</scope>
    <source>
        <strain evidence="1">KCTC 42731</strain>
    </source>
</reference>
<evidence type="ECO:0008006" key="3">
    <source>
        <dbReference type="Google" id="ProtNLM"/>
    </source>
</evidence>
<accession>A0A919BQH8</accession>
<sequence length="427" mass="48161">MKKLLCTMLSVSALYVSPVIIDGVAEVHAEEAKKSVRVPAMRNRVYTQFARAQQIADAGDKAGGLAVLDEVKERIDSLNSYEVAMLWNFYGFTHYANDDLPNAIASFKNVVAQEAIPETLRLSTLYSLAQLSMQQQDYGQTIKFLDQWQAINTKALTTSQHVMYANVYYQDKKYQQSLTSINNAIELAKLNKEVPEENWLILARANYYELKQPKKVVEIMEEMVRLYSKPEYWIQLAGMYGEVGEEQKQMGAMEAAWQAGFITKPQDITMLAQLYRFHNAPYKAAKLLDDSIAQGQIVASEKNLEMLAQSFIAARDDLKAIPVLVKASEIAESGKFDAQLAQAYLNTEKWQQAIASADKALKRGGINREGDMHLVLGMSYFNMKEFDKSLDAFKAAEDIAAARKTAKQWGKYVAREKAQHEQLAMLN</sequence>
<name>A0A919BQH8_9GAMM</name>
<reference evidence="1" key="2">
    <citation type="submission" date="2020-09" db="EMBL/GenBank/DDBJ databases">
        <authorList>
            <person name="Sun Q."/>
            <person name="Kim S."/>
        </authorList>
    </citation>
    <scope>NUCLEOTIDE SEQUENCE</scope>
    <source>
        <strain evidence="1">KCTC 42731</strain>
    </source>
</reference>
<keyword evidence="2" id="KW-1185">Reference proteome</keyword>
<dbReference type="SUPFAM" id="SSF81901">
    <property type="entry name" value="HCP-like"/>
    <property type="match status" value="1"/>
</dbReference>
<dbReference type="AlphaFoldDB" id="A0A919BQH8"/>
<organism evidence="1 2">
    <name type="scientific">Thalassotalea marina</name>
    <dbReference type="NCBI Taxonomy" id="1673741"/>
    <lineage>
        <taxon>Bacteria</taxon>
        <taxon>Pseudomonadati</taxon>
        <taxon>Pseudomonadota</taxon>
        <taxon>Gammaproteobacteria</taxon>
        <taxon>Alteromonadales</taxon>
        <taxon>Colwelliaceae</taxon>
        <taxon>Thalassotalea</taxon>
    </lineage>
</organism>
<evidence type="ECO:0000313" key="1">
    <source>
        <dbReference type="EMBL" id="GHG03307.1"/>
    </source>
</evidence>
<dbReference type="EMBL" id="BNCK01000009">
    <property type="protein sequence ID" value="GHG03307.1"/>
    <property type="molecule type" value="Genomic_DNA"/>
</dbReference>
<dbReference type="Gene3D" id="1.25.40.10">
    <property type="entry name" value="Tetratricopeptide repeat domain"/>
    <property type="match status" value="2"/>
</dbReference>